<dbReference type="EMBL" id="JABEZV010000013">
    <property type="protein sequence ID" value="MBA0727408.1"/>
    <property type="molecule type" value="Genomic_DNA"/>
</dbReference>
<dbReference type="AlphaFoldDB" id="A0A7J9ATJ2"/>
<evidence type="ECO:0000313" key="2">
    <source>
        <dbReference type="Proteomes" id="UP000593574"/>
    </source>
</evidence>
<feature type="non-terminal residue" evidence="1">
    <location>
        <position position="23"/>
    </location>
</feature>
<gene>
    <name evidence="1" type="ORF">Golax_000399</name>
</gene>
<protein>
    <submittedName>
        <fullName evidence="1">Uncharacterized protein</fullName>
    </submittedName>
</protein>
<keyword evidence="2" id="KW-1185">Reference proteome</keyword>
<reference evidence="1 2" key="1">
    <citation type="journal article" date="2019" name="Genome Biol. Evol.">
        <title>Insights into the evolution of the New World diploid cottons (Gossypium, subgenus Houzingenia) based on genome sequencing.</title>
        <authorList>
            <person name="Grover C.E."/>
            <person name="Arick M.A. 2nd"/>
            <person name="Thrash A."/>
            <person name="Conover J.L."/>
            <person name="Sanders W.S."/>
            <person name="Peterson D.G."/>
            <person name="Frelichowski J.E."/>
            <person name="Scheffler J.A."/>
            <person name="Scheffler B.E."/>
            <person name="Wendel J.F."/>
        </authorList>
    </citation>
    <scope>NUCLEOTIDE SEQUENCE [LARGE SCALE GENOMIC DNA]</scope>
    <source>
        <strain evidence="1">4</strain>
        <tissue evidence="1">Leaf</tissue>
    </source>
</reference>
<comment type="caution">
    <text evidence="1">The sequence shown here is derived from an EMBL/GenBank/DDBJ whole genome shotgun (WGS) entry which is preliminary data.</text>
</comment>
<accession>A0A7J9ATJ2</accession>
<proteinExistence type="predicted"/>
<dbReference type="Proteomes" id="UP000593574">
    <property type="component" value="Unassembled WGS sequence"/>
</dbReference>
<name>A0A7J9ATJ2_9ROSI</name>
<sequence>MRNTMENLWHPLEGVQISNLGEK</sequence>
<evidence type="ECO:0000313" key="1">
    <source>
        <dbReference type="EMBL" id="MBA0727408.1"/>
    </source>
</evidence>
<organism evidence="1 2">
    <name type="scientific">Gossypium laxum</name>
    <dbReference type="NCBI Taxonomy" id="34288"/>
    <lineage>
        <taxon>Eukaryota</taxon>
        <taxon>Viridiplantae</taxon>
        <taxon>Streptophyta</taxon>
        <taxon>Embryophyta</taxon>
        <taxon>Tracheophyta</taxon>
        <taxon>Spermatophyta</taxon>
        <taxon>Magnoliopsida</taxon>
        <taxon>eudicotyledons</taxon>
        <taxon>Gunneridae</taxon>
        <taxon>Pentapetalae</taxon>
        <taxon>rosids</taxon>
        <taxon>malvids</taxon>
        <taxon>Malvales</taxon>
        <taxon>Malvaceae</taxon>
        <taxon>Malvoideae</taxon>
        <taxon>Gossypium</taxon>
    </lineage>
</organism>